<feature type="domain" description="RlmL ferredoxin-like" evidence="4">
    <location>
        <begin position="9"/>
        <end position="63"/>
    </location>
</feature>
<dbReference type="Gene3D" id="3.40.50.150">
    <property type="entry name" value="Vaccinia Virus protein VP39"/>
    <property type="match status" value="1"/>
</dbReference>
<reference evidence="6" key="1">
    <citation type="journal article" date="2019" name="Int. J. Syst. Evol. Microbiol.">
        <title>The Global Catalogue of Microorganisms (GCM) 10K type strain sequencing project: providing services to taxonomists for standard genome sequencing and annotation.</title>
        <authorList>
            <consortium name="The Broad Institute Genomics Platform"/>
            <consortium name="The Broad Institute Genome Sequencing Center for Infectious Disease"/>
            <person name="Wu L."/>
            <person name="Ma J."/>
        </authorList>
    </citation>
    <scope>NUCLEOTIDE SEQUENCE [LARGE SCALE GENOMIC DNA]</scope>
    <source>
        <strain evidence="6">CGMCC 1.12478</strain>
    </source>
</reference>
<keyword evidence="6" id="KW-1185">Reference proteome</keyword>
<keyword evidence="1 5" id="KW-0489">Methyltransferase</keyword>
<dbReference type="PANTHER" id="PTHR47313">
    <property type="entry name" value="RIBOSOMAL RNA LARGE SUBUNIT METHYLTRANSFERASE K/L"/>
    <property type="match status" value="1"/>
</dbReference>
<dbReference type="GO" id="GO:0008168">
    <property type="term" value="F:methyltransferase activity"/>
    <property type="evidence" value="ECO:0007669"/>
    <property type="project" value="UniProtKB-KW"/>
</dbReference>
<dbReference type="RefSeq" id="WP_188481025.1">
    <property type="nucleotide sequence ID" value="NZ_BMFC01000002.1"/>
</dbReference>
<evidence type="ECO:0000259" key="4">
    <source>
        <dbReference type="Pfam" id="PF22020"/>
    </source>
</evidence>
<dbReference type="Gene3D" id="3.30.2130.30">
    <property type="match status" value="1"/>
</dbReference>
<name>A0ABQ1KH23_9RHOB</name>
<dbReference type="GO" id="GO:0032259">
    <property type="term" value="P:methylation"/>
    <property type="evidence" value="ECO:0007669"/>
    <property type="project" value="UniProtKB-KW"/>
</dbReference>
<feature type="domain" description="Ribosomal RNA large subunit methyltransferase K/L-like methyltransferase" evidence="3">
    <location>
        <begin position="160"/>
        <end position="347"/>
    </location>
</feature>
<dbReference type="Pfam" id="PF22020">
    <property type="entry name" value="RlmL_1st"/>
    <property type="match status" value="1"/>
</dbReference>
<dbReference type="InterPro" id="IPR029063">
    <property type="entry name" value="SAM-dependent_MTases_sf"/>
</dbReference>
<dbReference type="InterPro" id="IPR000241">
    <property type="entry name" value="RlmKL-like_Mtase"/>
</dbReference>
<dbReference type="EMBL" id="BMFC01000002">
    <property type="protein sequence ID" value="GGB96567.1"/>
    <property type="molecule type" value="Genomic_DNA"/>
</dbReference>
<gene>
    <name evidence="5" type="ORF">GCM10011363_11530</name>
</gene>
<dbReference type="SUPFAM" id="SSF53335">
    <property type="entry name" value="S-adenosyl-L-methionine-dependent methyltransferases"/>
    <property type="match status" value="1"/>
</dbReference>
<dbReference type="Proteomes" id="UP000645462">
    <property type="component" value="Unassembled WGS sequence"/>
</dbReference>
<dbReference type="PROSITE" id="PS00092">
    <property type="entry name" value="N6_MTASE"/>
    <property type="match status" value="1"/>
</dbReference>
<dbReference type="Pfam" id="PF01170">
    <property type="entry name" value="UPF0020"/>
    <property type="match status" value="1"/>
</dbReference>
<proteinExistence type="predicted"/>
<evidence type="ECO:0000313" key="5">
    <source>
        <dbReference type="EMBL" id="GGB96567.1"/>
    </source>
</evidence>
<evidence type="ECO:0000313" key="6">
    <source>
        <dbReference type="Proteomes" id="UP000645462"/>
    </source>
</evidence>
<dbReference type="InterPro" id="IPR002052">
    <property type="entry name" value="DNA_methylase_N6_adenine_CS"/>
</dbReference>
<comment type="caution">
    <text evidence="5">The sequence shown here is derived from an EMBL/GenBank/DDBJ whole genome shotgun (WGS) entry which is preliminary data.</text>
</comment>
<dbReference type="InterPro" id="IPR054170">
    <property type="entry name" value="RlmL_1st"/>
</dbReference>
<dbReference type="PANTHER" id="PTHR47313:SF1">
    <property type="entry name" value="RIBOSOMAL RNA LARGE SUBUNIT METHYLTRANSFERASE K_L"/>
    <property type="match status" value="1"/>
</dbReference>
<dbReference type="PROSITE" id="PS01261">
    <property type="entry name" value="UPF0020"/>
    <property type="match status" value="1"/>
</dbReference>
<sequence length="372" mass="40127">MTQDAPLEIFLSGTPGLEHLLRDEAAELGFANPQTVPGGVTCDGDWPEVWRANLMLRGAGRVLARVARFRAMHLAQLDKRARKLEWAALLRADIPYRVEATCRKSRIYHAGAATERVENAIADALGVKPAEKALLTVRVRIEDDLCEISLDTSGEGLHKRGHKLATGKAPMRETLAALFLRGCGYDGTEPVIDPMCGSGTFVIEAAERAMGLAPGRARRFGFEDLASFDAARWDELRAAMPSPTSTALRFHGFDRDAGAVANATANAERAGVNDITGFIHQAVTDLIPPAGPPGLVIVNPPYGARIGNRNLLFALYGSFGTVMKERFKGWRVGIVTSDKGLARATGLNFRNVSAPIPHGGLKIQLFQTGPLK</sequence>
<evidence type="ECO:0000259" key="3">
    <source>
        <dbReference type="Pfam" id="PF01170"/>
    </source>
</evidence>
<evidence type="ECO:0000256" key="2">
    <source>
        <dbReference type="ARBA" id="ARBA00022679"/>
    </source>
</evidence>
<dbReference type="PRINTS" id="PR00507">
    <property type="entry name" value="N12N6MTFRASE"/>
</dbReference>
<keyword evidence="2" id="KW-0808">Transferase</keyword>
<dbReference type="CDD" id="cd11715">
    <property type="entry name" value="THUMP_AdoMetMT"/>
    <property type="match status" value="1"/>
</dbReference>
<organism evidence="5 6">
    <name type="scientific">Marivita lacus</name>
    <dbReference type="NCBI Taxonomy" id="1323742"/>
    <lineage>
        <taxon>Bacteria</taxon>
        <taxon>Pseudomonadati</taxon>
        <taxon>Pseudomonadota</taxon>
        <taxon>Alphaproteobacteria</taxon>
        <taxon>Rhodobacterales</taxon>
        <taxon>Roseobacteraceae</taxon>
        <taxon>Marivita</taxon>
    </lineage>
</organism>
<evidence type="ECO:0000256" key="1">
    <source>
        <dbReference type="ARBA" id="ARBA00022603"/>
    </source>
</evidence>
<dbReference type="InterPro" id="IPR053943">
    <property type="entry name" value="RlmKL-like_Mtase_CS"/>
</dbReference>
<protein>
    <submittedName>
        <fullName evidence="5">RNA methyltransferase</fullName>
    </submittedName>
</protein>
<accession>A0ABQ1KH23</accession>